<accession>A0A2S5JJ45</accession>
<reference evidence="7 8" key="1">
    <citation type="submission" date="2018-01" db="EMBL/GenBank/DDBJ databases">
        <title>Genomic Encyclopedia of Archaeal and Bacterial Type Strains, Phase II (KMG-II): from individual species to whole genera.</title>
        <authorList>
            <person name="Goeker M."/>
        </authorList>
    </citation>
    <scope>NUCLEOTIDE SEQUENCE [LARGE SCALE GENOMIC DNA]</scope>
    <source>
        <strain evidence="7 8">DSM 12048</strain>
    </source>
</reference>
<keyword evidence="6" id="KW-0472">Membrane</keyword>
<dbReference type="Gene3D" id="3.60.20.10">
    <property type="entry name" value="Glutamine Phosphoribosylpyrophosphate, subunit 1, domain 1"/>
    <property type="match status" value="1"/>
</dbReference>
<keyword evidence="8" id="KW-1185">Reference proteome</keyword>
<dbReference type="SUPFAM" id="SSF56235">
    <property type="entry name" value="N-terminal nucleophile aminohydrolases (Ntn hydrolases)"/>
    <property type="match status" value="1"/>
</dbReference>
<comment type="caution">
    <text evidence="7">The sequence shown here is derived from an EMBL/GenBank/DDBJ whole genome shotgun (WGS) entry which is preliminary data.</text>
</comment>
<keyword evidence="5" id="KW-0479">Metal-binding</keyword>
<comment type="cofactor">
    <cofactor evidence="5">
        <name>Ca(2+)</name>
        <dbReference type="ChEBI" id="CHEBI:29108"/>
    </cofactor>
    <text evidence="5">Binds 1 Ca(2+) ion per dimer.</text>
</comment>
<keyword evidence="2" id="KW-0378">Hydrolase</keyword>
<dbReference type="InterPro" id="IPR043146">
    <property type="entry name" value="Penicillin_amidase_N_B-knob"/>
</dbReference>
<dbReference type="AlphaFoldDB" id="A0A2S5JJ45"/>
<dbReference type="InterPro" id="IPR002692">
    <property type="entry name" value="S45"/>
</dbReference>
<dbReference type="EMBL" id="PRDS01000002">
    <property type="protein sequence ID" value="PPB81524.1"/>
    <property type="molecule type" value="Genomic_DNA"/>
</dbReference>
<keyword evidence="6" id="KW-1133">Transmembrane helix</keyword>
<dbReference type="InterPro" id="IPR043147">
    <property type="entry name" value="Penicillin_amidase_A-knob"/>
</dbReference>
<dbReference type="PIRSF" id="PIRSF001227">
    <property type="entry name" value="Pen_acylase"/>
    <property type="match status" value="1"/>
</dbReference>
<dbReference type="GO" id="GO:0016811">
    <property type="term" value="F:hydrolase activity, acting on carbon-nitrogen (but not peptide) bonds, in linear amides"/>
    <property type="evidence" value="ECO:0007669"/>
    <property type="project" value="InterPro"/>
</dbReference>
<dbReference type="PANTHER" id="PTHR34218:SF4">
    <property type="entry name" value="ACYL-HOMOSERINE LACTONE ACYLASE QUIP"/>
    <property type="match status" value="1"/>
</dbReference>
<feature type="active site" description="Nucleophile" evidence="4">
    <location>
        <position position="260"/>
    </location>
</feature>
<protein>
    <submittedName>
        <fullName evidence="7">Penicillin amidase</fullName>
    </submittedName>
</protein>
<keyword evidence="3" id="KW-0865">Zymogen</keyword>
<sequence length="836" mass="91730">MQTVFRWLLRIFVGIVVLGAAALTLAWYFAARSLPDYNETITIDGISAPVEIVRDTANVPHIFGQSDEDVFFGLGFAHAQDRLWQMTMLRRTVQGRLSEVFGQRTVESDELMRRLDLYRLAAQSLDAQDDKTKAALRAYARGVNAWIETVNAEARGRGAPEFFLFSNEIAFWQPADSLAILKLIAFRSTAQARSDVLRARLSLLSPDWARDLMPDIPGPGVASLPPYASLVPGVPRTYAAVAGDEDPLAPMPGTWNAGASNAWAAAPSRSAAGGALLANDPHVDFAAPSLFYLARIELESGGVIGATIPGMPIVIAGRNSRFGWGIGAAWADDQDILLEELDPADPGRYRSPEGWKPFETRKSILQIKDARPVTLSLQWSDNGPILPGSLLGLAAVTPPDHVASLSWTALTPHDPSMSAAMRLMQAGSIDEAIAAGKDHVAPIVNVTMADQERVALVMFGALPDRNPQMRGQGRLPALGWMPENRWRGVLPFASNPRFVDPTGGIVANTNNKVVDRPFPNHVSFTWGDSQRIQRLTRLLQEREVHTRESFIAAQLDTVSPAARTLLPLVAADLWFTGEPAPEGTPERMRQRALELLAEWDGEMNEHLPEPLIYAAWMRVLQDRLIRDELGPLASAFTHVEPLFIERVYRDIDGAGHWCDVIRSSRVETCTEIARVALDEALLQLTERFGRNLESWRWGDVHEAAHDHLVLGRIPVLGWFVNIRQSTSGGDFTLNMGRTAGMGADPFLNVNGAGYRGVYDFADPDSSVFIISTGQSGHPLSPHYDDLSVLWRRGEYVPMSLDPELARAGGTGITHLLPRREIAAGGQIRPSVRAGSR</sequence>
<dbReference type="Gene3D" id="1.10.1400.10">
    <property type="match status" value="1"/>
</dbReference>
<dbReference type="GO" id="GO:0017000">
    <property type="term" value="P:antibiotic biosynthetic process"/>
    <property type="evidence" value="ECO:0007669"/>
    <property type="project" value="InterPro"/>
</dbReference>
<dbReference type="CDD" id="cd03747">
    <property type="entry name" value="Ntn_PGA_like"/>
    <property type="match status" value="1"/>
</dbReference>
<dbReference type="Gene3D" id="1.10.439.10">
    <property type="entry name" value="Penicillin Amidohydrolase, domain 1"/>
    <property type="match status" value="1"/>
</dbReference>
<keyword evidence="5" id="KW-0106">Calcium</keyword>
<evidence type="ECO:0000313" key="7">
    <source>
        <dbReference type="EMBL" id="PPB81524.1"/>
    </source>
</evidence>
<dbReference type="Proteomes" id="UP000239736">
    <property type="component" value="Unassembled WGS sequence"/>
</dbReference>
<dbReference type="InterPro" id="IPR014395">
    <property type="entry name" value="Pen/GL7ACA/AHL_acylase"/>
</dbReference>
<dbReference type="RefSeq" id="WP_104069374.1">
    <property type="nucleotide sequence ID" value="NZ_PRDS01000002.1"/>
</dbReference>
<dbReference type="PANTHER" id="PTHR34218">
    <property type="entry name" value="PEPTIDASE S45 PENICILLIN AMIDASE"/>
    <property type="match status" value="1"/>
</dbReference>
<dbReference type="InterPro" id="IPR023343">
    <property type="entry name" value="Penicillin_amidase_dom1"/>
</dbReference>
<evidence type="ECO:0000256" key="2">
    <source>
        <dbReference type="ARBA" id="ARBA00022801"/>
    </source>
</evidence>
<dbReference type="GO" id="GO:0046872">
    <property type="term" value="F:metal ion binding"/>
    <property type="evidence" value="ECO:0007669"/>
    <property type="project" value="UniProtKB-KW"/>
</dbReference>
<name>A0A2S5JJ45_9RHOB</name>
<feature type="binding site" evidence="5">
    <location>
        <position position="332"/>
    </location>
    <ligand>
        <name>Ca(2+)</name>
        <dbReference type="ChEBI" id="CHEBI:29108"/>
    </ligand>
</feature>
<evidence type="ECO:0000256" key="1">
    <source>
        <dbReference type="ARBA" id="ARBA00006586"/>
    </source>
</evidence>
<comment type="similarity">
    <text evidence="1">Belongs to the peptidase S45 family.</text>
</comment>
<feature type="transmembrane region" description="Helical" evidence="6">
    <location>
        <begin position="7"/>
        <end position="30"/>
    </location>
</feature>
<keyword evidence="6" id="KW-0812">Transmembrane</keyword>
<evidence type="ECO:0000256" key="3">
    <source>
        <dbReference type="ARBA" id="ARBA00023145"/>
    </source>
</evidence>
<dbReference type="OrthoDB" id="9760084at2"/>
<evidence type="ECO:0000256" key="5">
    <source>
        <dbReference type="PIRSR" id="PIRSR001227-2"/>
    </source>
</evidence>
<evidence type="ECO:0000256" key="6">
    <source>
        <dbReference type="SAM" id="Phobius"/>
    </source>
</evidence>
<organism evidence="7 8">
    <name type="scientific">Albidovulum inexpectatum</name>
    <dbReference type="NCBI Taxonomy" id="196587"/>
    <lineage>
        <taxon>Bacteria</taxon>
        <taxon>Pseudomonadati</taxon>
        <taxon>Pseudomonadota</taxon>
        <taxon>Alphaproteobacteria</taxon>
        <taxon>Rhodobacterales</taxon>
        <taxon>Paracoccaceae</taxon>
        <taxon>Albidovulum</taxon>
    </lineage>
</organism>
<dbReference type="Gene3D" id="2.30.120.10">
    <property type="match status" value="1"/>
</dbReference>
<feature type="binding site" evidence="5">
    <location>
        <position position="335"/>
    </location>
    <ligand>
        <name>Ca(2+)</name>
        <dbReference type="ChEBI" id="CHEBI:29108"/>
    </ligand>
</feature>
<dbReference type="Pfam" id="PF01804">
    <property type="entry name" value="Penicil_amidase"/>
    <property type="match status" value="1"/>
</dbReference>
<dbReference type="InterPro" id="IPR029055">
    <property type="entry name" value="Ntn_hydrolases_N"/>
</dbReference>
<evidence type="ECO:0000256" key="4">
    <source>
        <dbReference type="PIRSR" id="PIRSR001227-1"/>
    </source>
</evidence>
<evidence type="ECO:0000313" key="8">
    <source>
        <dbReference type="Proteomes" id="UP000239736"/>
    </source>
</evidence>
<proteinExistence type="inferred from homology"/>
<gene>
    <name evidence="7" type="ORF">LV82_00733</name>
</gene>